<evidence type="ECO:0000313" key="3">
    <source>
        <dbReference type="Proteomes" id="UP000076632"/>
    </source>
</evidence>
<organism evidence="2 3">
    <name type="scientific">Xylona heveae (strain CBS 132557 / TC161)</name>
    <dbReference type="NCBI Taxonomy" id="1328760"/>
    <lineage>
        <taxon>Eukaryota</taxon>
        <taxon>Fungi</taxon>
        <taxon>Dikarya</taxon>
        <taxon>Ascomycota</taxon>
        <taxon>Pezizomycotina</taxon>
        <taxon>Xylonomycetes</taxon>
        <taxon>Xylonales</taxon>
        <taxon>Xylonaceae</taxon>
        <taxon>Xylona</taxon>
    </lineage>
</organism>
<feature type="transmembrane region" description="Helical" evidence="1">
    <location>
        <begin position="48"/>
        <end position="68"/>
    </location>
</feature>
<accession>A0A165I244</accession>
<keyword evidence="1" id="KW-0472">Membrane</keyword>
<dbReference type="EMBL" id="KV407456">
    <property type="protein sequence ID" value="KZF24253.1"/>
    <property type="molecule type" value="Genomic_DNA"/>
</dbReference>
<dbReference type="InParanoid" id="A0A165I244"/>
<dbReference type="AlphaFoldDB" id="A0A165I244"/>
<evidence type="ECO:0000256" key="1">
    <source>
        <dbReference type="SAM" id="Phobius"/>
    </source>
</evidence>
<name>A0A165I244_XYLHT</name>
<sequence length="100" mass="11040">MIIKAMLYPTQIMTKTLIKINNSKLKTRNQASLQKGRKKEHLLTIIKILNYSLFAAPAALAALISIPINHGRTSAISTLAHSRLLHQTLGPAACREFHVA</sequence>
<dbReference type="GeneID" id="28902109"/>
<reference evidence="2 3" key="1">
    <citation type="journal article" date="2016" name="Fungal Biol.">
        <title>The genome of Xylona heveae provides a window into fungal endophytism.</title>
        <authorList>
            <person name="Gazis R."/>
            <person name="Kuo A."/>
            <person name="Riley R."/>
            <person name="LaButti K."/>
            <person name="Lipzen A."/>
            <person name="Lin J."/>
            <person name="Amirebrahimi M."/>
            <person name="Hesse C.N."/>
            <person name="Spatafora J.W."/>
            <person name="Henrissat B."/>
            <person name="Hainaut M."/>
            <person name="Grigoriev I.V."/>
            <person name="Hibbett D.S."/>
        </authorList>
    </citation>
    <scope>NUCLEOTIDE SEQUENCE [LARGE SCALE GENOMIC DNA]</scope>
    <source>
        <strain evidence="2 3">TC161</strain>
    </source>
</reference>
<evidence type="ECO:0000313" key="2">
    <source>
        <dbReference type="EMBL" id="KZF24253.1"/>
    </source>
</evidence>
<keyword evidence="1" id="KW-1133">Transmembrane helix</keyword>
<protein>
    <submittedName>
        <fullName evidence="2">Uncharacterized protein</fullName>
    </submittedName>
</protein>
<proteinExistence type="predicted"/>
<dbReference type="RefSeq" id="XP_018189808.1">
    <property type="nucleotide sequence ID" value="XM_018336972.1"/>
</dbReference>
<gene>
    <name evidence="2" type="ORF">L228DRAFT_92486</name>
</gene>
<keyword evidence="3" id="KW-1185">Reference proteome</keyword>
<dbReference type="Proteomes" id="UP000076632">
    <property type="component" value="Unassembled WGS sequence"/>
</dbReference>
<keyword evidence="1" id="KW-0812">Transmembrane</keyword>